<sequence length="193" mass="22492">MYKDANKNITSITYNHLNLPTKIVFYNDNFSKIEYLYDASGKKLKKVVYVSGTIITTDYLDGYQYENAVLKFFPTAEGYVNATQNNSSYLFNYVYNYTDHLGNIRLSYGKDPVTGTTKIIKENNYYPFGLSHNNYNMSQKTYVKTNGNNALVPCQTCPRGYQYRYNSKEYQDELGLNEYDYGARGYMPDIVRW</sequence>
<protein>
    <recommendedName>
        <fullName evidence="3">YD repeat-containing protein</fullName>
    </recommendedName>
</protein>
<dbReference type="EMBL" id="PQNY01000074">
    <property type="protein sequence ID" value="POS00533.1"/>
    <property type="molecule type" value="Genomic_DNA"/>
</dbReference>
<proteinExistence type="predicted"/>
<accession>A0A2S4N5I0</accession>
<feature type="non-terminal residue" evidence="1">
    <location>
        <position position="193"/>
    </location>
</feature>
<dbReference type="AlphaFoldDB" id="A0A2S4N5I0"/>
<organism evidence="1 2">
    <name type="scientific">Flavobacterium croceum DSM 17960</name>
    <dbReference type="NCBI Taxonomy" id="1121886"/>
    <lineage>
        <taxon>Bacteria</taxon>
        <taxon>Pseudomonadati</taxon>
        <taxon>Bacteroidota</taxon>
        <taxon>Flavobacteriia</taxon>
        <taxon>Flavobacteriales</taxon>
        <taxon>Flavobacteriaceae</taxon>
        <taxon>Flavobacterium</taxon>
    </lineage>
</organism>
<evidence type="ECO:0008006" key="3">
    <source>
        <dbReference type="Google" id="ProtNLM"/>
    </source>
</evidence>
<reference evidence="1 2" key="1">
    <citation type="submission" date="2018-01" db="EMBL/GenBank/DDBJ databases">
        <title>Genomic Encyclopedia of Type Strains, Phase I: the one thousand microbial genomes (KMG-I) project.</title>
        <authorList>
            <person name="Goeker M."/>
        </authorList>
    </citation>
    <scope>NUCLEOTIDE SEQUENCE [LARGE SCALE GENOMIC DNA]</scope>
    <source>
        <strain evidence="1 2">DSM 17960</strain>
    </source>
</reference>
<comment type="caution">
    <text evidence="1">The sequence shown here is derived from an EMBL/GenBank/DDBJ whole genome shotgun (WGS) entry which is preliminary data.</text>
</comment>
<evidence type="ECO:0000313" key="1">
    <source>
        <dbReference type="EMBL" id="POS00533.1"/>
    </source>
</evidence>
<evidence type="ECO:0000313" key="2">
    <source>
        <dbReference type="Proteomes" id="UP000237056"/>
    </source>
</evidence>
<dbReference type="Gene3D" id="2.180.10.10">
    <property type="entry name" value="RHS repeat-associated core"/>
    <property type="match status" value="1"/>
</dbReference>
<gene>
    <name evidence="1" type="ORF">Q361_1743</name>
</gene>
<name>A0A2S4N5I0_9FLAO</name>
<dbReference type="Proteomes" id="UP000237056">
    <property type="component" value="Unassembled WGS sequence"/>
</dbReference>
<keyword evidence="2" id="KW-1185">Reference proteome</keyword>